<dbReference type="Proteomes" id="UP001287445">
    <property type="component" value="Unassembled WGS sequence"/>
</dbReference>
<dbReference type="RefSeq" id="WP_319076940.1">
    <property type="nucleotide sequence ID" value="NZ_JAWWMZ010000022.1"/>
</dbReference>
<organism evidence="1 2">
    <name type="scientific">Delftia acidovorans</name>
    <name type="common">Pseudomonas acidovorans</name>
    <name type="synonym">Comamonas acidovorans</name>
    <dbReference type="NCBI Taxonomy" id="80866"/>
    <lineage>
        <taxon>Bacteria</taxon>
        <taxon>Pseudomonadati</taxon>
        <taxon>Pseudomonadota</taxon>
        <taxon>Betaproteobacteria</taxon>
        <taxon>Burkholderiales</taxon>
        <taxon>Comamonadaceae</taxon>
        <taxon>Delftia</taxon>
    </lineage>
</organism>
<dbReference type="AlphaFoldDB" id="A0AAJ2R455"/>
<protein>
    <submittedName>
        <fullName evidence="1">Uncharacterized protein</fullName>
    </submittedName>
</protein>
<accession>A0AAJ2R455</accession>
<name>A0AAJ2R455_DELAC</name>
<evidence type="ECO:0000313" key="1">
    <source>
        <dbReference type="EMBL" id="MDX4957874.1"/>
    </source>
</evidence>
<evidence type="ECO:0000313" key="2">
    <source>
        <dbReference type="Proteomes" id="UP001287445"/>
    </source>
</evidence>
<reference evidence="1" key="1">
    <citation type="submission" date="2023-11" db="EMBL/GenBank/DDBJ databases">
        <title>Identification and selenium tolerance of Delftia acidovorans R3-25.</title>
        <authorList>
            <person name="Zhang S."/>
            <person name="Liu Y."/>
            <person name="Guo Y."/>
        </authorList>
    </citation>
    <scope>NUCLEOTIDE SEQUENCE</scope>
    <source>
        <strain evidence="1">R3-25</strain>
    </source>
</reference>
<comment type="caution">
    <text evidence="1">The sequence shown here is derived from an EMBL/GenBank/DDBJ whole genome shotgun (WGS) entry which is preliminary data.</text>
</comment>
<dbReference type="EMBL" id="JAWWMZ010000022">
    <property type="protein sequence ID" value="MDX4957874.1"/>
    <property type="molecule type" value="Genomic_DNA"/>
</dbReference>
<sequence length="125" mass="14180">MKKEHPHAQVLRWIADGETVQVQFSKDWHDLSLEGLLRHIAEPRGDYPFRLKPKTITVGDHEIEAPVMSGPGYYITDSGQVFRWFDEPGLNPQIDLQKLGRVYATEEAARAAQEAITALLTREPS</sequence>
<gene>
    <name evidence="1" type="ORF">SGN30_31020</name>
</gene>
<proteinExistence type="predicted"/>